<dbReference type="EMBL" id="CP045643">
    <property type="protein sequence ID" value="QFZ78357.1"/>
    <property type="molecule type" value="Genomic_DNA"/>
</dbReference>
<proteinExistence type="predicted"/>
<dbReference type="KEGG" id="sfy:GFH48_38235"/>
<accession>A0A5Q0LPN4</accession>
<sequence length="116" mass="12544">MFLPQDPAEGSPEARQRARLYNASTVVTVGIGVVVSPRPSDRSPVRCHIGRRGGRSRATSQVLGVVLLPRERSKAARASALTRCRLDTCARKQEYTAIGPATAEMLVSVTYQIHAS</sequence>
<keyword evidence="2" id="KW-1185">Reference proteome</keyword>
<protein>
    <submittedName>
        <fullName evidence="1">Uncharacterized protein</fullName>
    </submittedName>
</protein>
<reference evidence="1 2" key="1">
    <citation type="submission" date="2019-10" db="EMBL/GenBank/DDBJ databases">
        <title>A novel species.</title>
        <authorList>
            <person name="Gao J."/>
        </authorList>
    </citation>
    <scope>NUCLEOTIDE SEQUENCE [LARGE SCALE GENOMIC DNA]</scope>
    <source>
        <strain evidence="1 2">QMT-28</strain>
    </source>
</reference>
<name>A0A5Q0LPN4_9ACTN</name>
<dbReference type="Proteomes" id="UP000326179">
    <property type="component" value="Chromosome"/>
</dbReference>
<dbReference type="AlphaFoldDB" id="A0A5Q0LPN4"/>
<gene>
    <name evidence="1" type="ORF">GFH48_38235</name>
</gene>
<evidence type="ECO:0000313" key="2">
    <source>
        <dbReference type="Proteomes" id="UP000326179"/>
    </source>
</evidence>
<organism evidence="1 2">
    <name type="scientific">Streptomyces fagopyri</name>
    <dbReference type="NCBI Taxonomy" id="2662397"/>
    <lineage>
        <taxon>Bacteria</taxon>
        <taxon>Bacillati</taxon>
        <taxon>Actinomycetota</taxon>
        <taxon>Actinomycetes</taxon>
        <taxon>Kitasatosporales</taxon>
        <taxon>Streptomycetaceae</taxon>
        <taxon>Streptomyces</taxon>
    </lineage>
</organism>
<evidence type="ECO:0000313" key="1">
    <source>
        <dbReference type="EMBL" id="QFZ78357.1"/>
    </source>
</evidence>